<dbReference type="AlphaFoldDB" id="A0A8J8NMJ9"/>
<name>A0A8J8NMJ9_HALGN</name>
<dbReference type="Proteomes" id="UP000785679">
    <property type="component" value="Unassembled WGS sequence"/>
</dbReference>
<gene>
    <name evidence="1" type="ORF">FGO68_gene4455</name>
</gene>
<evidence type="ECO:0000313" key="2">
    <source>
        <dbReference type="Proteomes" id="UP000785679"/>
    </source>
</evidence>
<dbReference type="EMBL" id="RRYP01011001">
    <property type="protein sequence ID" value="TNV78031.1"/>
    <property type="molecule type" value="Genomic_DNA"/>
</dbReference>
<organism evidence="1 2">
    <name type="scientific">Halteria grandinella</name>
    <dbReference type="NCBI Taxonomy" id="5974"/>
    <lineage>
        <taxon>Eukaryota</taxon>
        <taxon>Sar</taxon>
        <taxon>Alveolata</taxon>
        <taxon>Ciliophora</taxon>
        <taxon>Intramacronucleata</taxon>
        <taxon>Spirotrichea</taxon>
        <taxon>Stichotrichia</taxon>
        <taxon>Sporadotrichida</taxon>
        <taxon>Halteriidae</taxon>
        <taxon>Halteria</taxon>
    </lineage>
</organism>
<keyword evidence="2" id="KW-1185">Reference proteome</keyword>
<reference evidence="1" key="1">
    <citation type="submission" date="2019-06" db="EMBL/GenBank/DDBJ databases">
        <authorList>
            <person name="Zheng W."/>
        </authorList>
    </citation>
    <scope>NUCLEOTIDE SEQUENCE</scope>
    <source>
        <strain evidence="1">QDHG01</strain>
    </source>
</reference>
<comment type="caution">
    <text evidence="1">The sequence shown here is derived from an EMBL/GenBank/DDBJ whole genome shotgun (WGS) entry which is preliminary data.</text>
</comment>
<accession>A0A8J8NMJ9</accession>
<evidence type="ECO:0000313" key="1">
    <source>
        <dbReference type="EMBL" id="TNV78031.1"/>
    </source>
</evidence>
<sequence>MESTQLLTYPKLIRVLIYSYFNPTHELIQKIMLLSKKERDLVQDSYLIPNKQIKISPCAYPLTPPFPLRVAMFADIIDIKVHRNQAIFFPTQELSQLSDLFHVIVERLQQKDTQLRVNLTIEDYSENFFNRIAKMIFDQCQPQIIGQKLIVNNLHIDGRLRVNLTKEMYFLIINSRSFSLADAIYNKRKWQMMSSIAQKGRRSLGASSTAARCSSFAKSLRASLTPIKTPKS</sequence>
<proteinExistence type="predicted"/>
<protein>
    <submittedName>
        <fullName evidence="1">Uncharacterized protein</fullName>
    </submittedName>
</protein>